<dbReference type="AlphaFoldDB" id="A0A8T2X145"/>
<organism evidence="1 2">
    <name type="scientific">Populus deltoides</name>
    <name type="common">Eastern poplar</name>
    <name type="synonym">Eastern cottonwood</name>
    <dbReference type="NCBI Taxonomy" id="3696"/>
    <lineage>
        <taxon>Eukaryota</taxon>
        <taxon>Viridiplantae</taxon>
        <taxon>Streptophyta</taxon>
        <taxon>Embryophyta</taxon>
        <taxon>Tracheophyta</taxon>
        <taxon>Spermatophyta</taxon>
        <taxon>Magnoliopsida</taxon>
        <taxon>eudicotyledons</taxon>
        <taxon>Gunneridae</taxon>
        <taxon>Pentapetalae</taxon>
        <taxon>rosids</taxon>
        <taxon>fabids</taxon>
        <taxon>Malpighiales</taxon>
        <taxon>Salicaceae</taxon>
        <taxon>Saliceae</taxon>
        <taxon>Populus</taxon>
    </lineage>
</organism>
<dbReference type="EMBL" id="JACEGQ020000015">
    <property type="protein sequence ID" value="KAH8486956.1"/>
    <property type="molecule type" value="Genomic_DNA"/>
</dbReference>
<accession>A0A8T2X145</accession>
<evidence type="ECO:0000313" key="2">
    <source>
        <dbReference type="Proteomes" id="UP000807159"/>
    </source>
</evidence>
<dbReference type="Proteomes" id="UP000807159">
    <property type="component" value="Chromosome 15"/>
</dbReference>
<name>A0A8T2X145_POPDE</name>
<gene>
    <name evidence="1" type="ORF">H0E87_025809</name>
</gene>
<reference evidence="1" key="1">
    <citation type="journal article" date="2021" name="J. Hered.">
        <title>Genome Assembly of Salicaceae Populus deltoides (Eastern Cottonwood) I-69 Based on Nanopore Sequencing and Hi-C Technologies.</title>
        <authorList>
            <person name="Bai S."/>
            <person name="Wu H."/>
            <person name="Zhang J."/>
            <person name="Pan Z."/>
            <person name="Zhao W."/>
            <person name="Li Z."/>
            <person name="Tong C."/>
        </authorList>
    </citation>
    <scope>NUCLEOTIDE SEQUENCE</scope>
    <source>
        <tissue evidence="1">Leaf</tissue>
    </source>
</reference>
<protein>
    <submittedName>
        <fullName evidence="1">Uncharacterized protein</fullName>
    </submittedName>
</protein>
<proteinExistence type="predicted"/>
<comment type="caution">
    <text evidence="1">The sequence shown here is derived from an EMBL/GenBank/DDBJ whole genome shotgun (WGS) entry which is preliminary data.</text>
</comment>
<evidence type="ECO:0000313" key="1">
    <source>
        <dbReference type="EMBL" id="KAH8486956.1"/>
    </source>
</evidence>
<keyword evidence="2" id="KW-1185">Reference proteome</keyword>
<sequence length="138" mass="15841">MCLFPRIGIELSISFRYFSPSDPETDTLPFSEESVIRAWGEERSAALFSDNTRLRRKLRNKAKAVNGKEVLQYSGGDVEVMAGLKADLDRYPRNIRYLWVPIEWNYGGTCRKRTSPCSGVICLRKTLKILYDSSDFSF</sequence>